<dbReference type="Gene3D" id="1.50.10.10">
    <property type="match status" value="1"/>
</dbReference>
<gene>
    <name evidence="5" type="ORF">INT43_005281</name>
</gene>
<sequence length="683" mass="74309">MRTVPLILACAVVPALAIPEANWRQYVRAPSSTTIYPKKVLSTHGNVTNAQGLIQNHGIATLSRPSTNDTVPYIELDFGINIVGFPKISFAGASDNHPGVRVSFSESTEYLSNSSDFTRSDNGQTITPGSDQHAVPSGASDWVDTYGCQHNGTQVCSDGLHGFRYMRIALDALDKDAPYTSPNSTVDIKSVSLNFTAFLGTPDTYTGWFQCSDEKLNQYWFDAAYTNEMVTDHFRATDVDPRDAATPTLEGKLVLFDGAKRDRDPYIGDIAVSGRTAYLTHNISEAAMNVLADMADHQRSDGWIPPASINNYTLPLFDYALYWVTTSWDYVLYNGDMDYAKTYYTHLTNVLDKFYASVTDAKSLLNKGMKGTDGYGDYAFLPRTGEVTYYNALYVEALKNAATWATSLKDTTSADRWTKRASAVSTAINAHLWDDSVGAYLDTSNATAGVRHAQDGNSIAVIAGVANASRANSSLDYISKNMQQPYGNAFYDSALPGVDNTTERVYAFISYFELQARFLANQANSALEEIDRLYGWMSSQDPGVTYWEGIGPGGSKYEQSYTSLAHGWSTGVLPILSNFVLGIMPTGPGFSTWSVKPYPGNLDWASGQVATPHGPISASWTRSSKSFELDITAPAGTKGLIAVPTGSHILLNGRPLASGSYQVQDGYAQLNVTSGGSYKIQVN</sequence>
<organism evidence="5 6">
    <name type="scientific">Mortierella isabellina</name>
    <name type="common">Filamentous fungus</name>
    <name type="synonym">Umbelopsis isabellina</name>
    <dbReference type="NCBI Taxonomy" id="91625"/>
    <lineage>
        <taxon>Eukaryota</taxon>
        <taxon>Fungi</taxon>
        <taxon>Fungi incertae sedis</taxon>
        <taxon>Mucoromycota</taxon>
        <taxon>Mucoromycotina</taxon>
        <taxon>Umbelopsidomycetes</taxon>
        <taxon>Umbelopsidales</taxon>
        <taxon>Umbelopsidaceae</taxon>
        <taxon>Umbelopsis</taxon>
    </lineage>
</organism>
<dbReference type="Pfam" id="PF17390">
    <property type="entry name" value="Bac_rhamnosid_C"/>
    <property type="match status" value="1"/>
</dbReference>
<dbReference type="GO" id="GO:0005975">
    <property type="term" value="P:carbohydrate metabolic process"/>
    <property type="evidence" value="ECO:0007669"/>
    <property type="project" value="InterPro"/>
</dbReference>
<dbReference type="InterPro" id="IPR008928">
    <property type="entry name" value="6-hairpin_glycosidase_sf"/>
</dbReference>
<evidence type="ECO:0008006" key="7">
    <source>
        <dbReference type="Google" id="ProtNLM"/>
    </source>
</evidence>
<accession>A0A8H7PH33</accession>
<dbReference type="InterPro" id="IPR035396">
    <property type="entry name" value="Bac_rhamnosid6H"/>
</dbReference>
<protein>
    <recommendedName>
        <fullName evidence="7">Alpha-L-rhamnosidase</fullName>
    </recommendedName>
</protein>
<comment type="caution">
    <text evidence="5">The sequence shown here is derived from an EMBL/GenBank/DDBJ whole genome shotgun (WGS) entry which is preliminary data.</text>
</comment>
<dbReference type="InterPro" id="IPR035398">
    <property type="entry name" value="Bac_rhamnosid_C"/>
</dbReference>
<evidence type="ECO:0000313" key="6">
    <source>
        <dbReference type="Proteomes" id="UP000654370"/>
    </source>
</evidence>
<keyword evidence="2" id="KW-0732">Signal</keyword>
<evidence type="ECO:0000313" key="5">
    <source>
        <dbReference type="EMBL" id="KAG2173861.1"/>
    </source>
</evidence>
<dbReference type="SUPFAM" id="SSF48208">
    <property type="entry name" value="Six-hairpin glycosidases"/>
    <property type="match status" value="1"/>
</dbReference>
<evidence type="ECO:0000259" key="4">
    <source>
        <dbReference type="Pfam" id="PF17390"/>
    </source>
</evidence>
<evidence type="ECO:0000256" key="1">
    <source>
        <dbReference type="SAM" id="MobiDB-lite"/>
    </source>
</evidence>
<dbReference type="InterPro" id="IPR012341">
    <property type="entry name" value="6hp_glycosidase-like_sf"/>
</dbReference>
<feature type="signal peptide" evidence="2">
    <location>
        <begin position="1"/>
        <end position="17"/>
    </location>
</feature>
<dbReference type="PANTHER" id="PTHR34987:SF5">
    <property type="entry name" value="ALPHA-RHAMNOSIDASE"/>
    <property type="match status" value="1"/>
</dbReference>
<dbReference type="OrthoDB" id="10036721at2759"/>
<reference evidence="5" key="1">
    <citation type="submission" date="2020-12" db="EMBL/GenBank/DDBJ databases">
        <title>Metabolic potential, ecology and presence of endohyphal bacteria is reflected in genomic diversity of Mucoromycotina.</title>
        <authorList>
            <person name="Muszewska A."/>
            <person name="Okrasinska A."/>
            <person name="Steczkiewicz K."/>
            <person name="Drgas O."/>
            <person name="Orlowska M."/>
            <person name="Perlinska-Lenart U."/>
            <person name="Aleksandrzak-Piekarczyk T."/>
            <person name="Szatraj K."/>
            <person name="Zielenkiewicz U."/>
            <person name="Pilsyk S."/>
            <person name="Malc E."/>
            <person name="Mieczkowski P."/>
            <person name="Kruszewska J.S."/>
            <person name="Biernat P."/>
            <person name="Pawlowska J."/>
        </authorList>
    </citation>
    <scope>NUCLEOTIDE SEQUENCE</scope>
    <source>
        <strain evidence="5">WA0000067209</strain>
    </source>
</reference>
<evidence type="ECO:0000256" key="2">
    <source>
        <dbReference type="SAM" id="SignalP"/>
    </source>
</evidence>
<dbReference type="GO" id="GO:0003824">
    <property type="term" value="F:catalytic activity"/>
    <property type="evidence" value="ECO:0007669"/>
    <property type="project" value="UniProtKB-ARBA"/>
</dbReference>
<dbReference type="Gene3D" id="2.60.420.10">
    <property type="entry name" value="Maltose phosphorylase, domain 3"/>
    <property type="match status" value="1"/>
</dbReference>
<evidence type="ECO:0000259" key="3">
    <source>
        <dbReference type="Pfam" id="PF17389"/>
    </source>
</evidence>
<proteinExistence type="predicted"/>
<feature type="region of interest" description="Disordered" evidence="1">
    <location>
        <begin position="113"/>
        <end position="137"/>
    </location>
</feature>
<dbReference type="AlphaFoldDB" id="A0A8H7PH33"/>
<dbReference type="EMBL" id="JAEPQZ010000014">
    <property type="protein sequence ID" value="KAG2173861.1"/>
    <property type="molecule type" value="Genomic_DNA"/>
</dbReference>
<dbReference type="PANTHER" id="PTHR34987">
    <property type="entry name" value="C, PUTATIVE (AFU_ORTHOLOGUE AFUA_3G02880)-RELATED"/>
    <property type="match status" value="1"/>
</dbReference>
<name>A0A8H7PH33_MORIS</name>
<dbReference type="Pfam" id="PF17389">
    <property type="entry name" value="Bac_rhamnosid6H"/>
    <property type="match status" value="1"/>
</dbReference>
<dbReference type="Proteomes" id="UP000654370">
    <property type="component" value="Unassembled WGS sequence"/>
</dbReference>
<feature type="domain" description="Alpha-L-rhamnosidase six-hairpin glycosidase" evidence="3">
    <location>
        <begin position="256"/>
        <end position="467"/>
    </location>
</feature>
<feature type="domain" description="Alpha-L-rhamnosidase C-terminal" evidence="4">
    <location>
        <begin position="582"/>
        <end position="647"/>
    </location>
</feature>
<keyword evidence="6" id="KW-1185">Reference proteome</keyword>
<feature type="chain" id="PRO_5034840810" description="Alpha-L-rhamnosidase" evidence="2">
    <location>
        <begin position="18"/>
        <end position="683"/>
    </location>
</feature>
<feature type="compositionally biased region" description="Polar residues" evidence="1">
    <location>
        <begin position="113"/>
        <end position="130"/>
    </location>
</feature>